<dbReference type="EMBL" id="CP101751">
    <property type="protein sequence ID" value="UUC45296.1"/>
    <property type="molecule type" value="Genomic_DNA"/>
</dbReference>
<dbReference type="SUPFAM" id="SSF57884">
    <property type="entry name" value="Ada DNA repair protein, N-terminal domain (N-Ada 10)"/>
    <property type="match status" value="1"/>
</dbReference>
<gene>
    <name evidence="3" type="ORF">NOX80_16920</name>
</gene>
<organism evidence="3 4">
    <name type="scientific">Flavobacterium cerinum</name>
    <dbReference type="NCBI Taxonomy" id="2502784"/>
    <lineage>
        <taxon>Bacteria</taxon>
        <taxon>Pseudomonadati</taxon>
        <taxon>Bacteroidota</taxon>
        <taxon>Flavobacteriia</taxon>
        <taxon>Flavobacteriales</taxon>
        <taxon>Flavobacteriaceae</taxon>
        <taxon>Flavobacterium</taxon>
    </lineage>
</organism>
<reference evidence="3" key="1">
    <citation type="submission" date="2022-07" db="EMBL/GenBank/DDBJ databases">
        <title>Isolation, identification, and degradation of a PFOSA degrading strain from sewage treatment plant.</title>
        <authorList>
            <person name="Zhang L."/>
            <person name="Huo Y."/>
        </authorList>
    </citation>
    <scope>NUCLEOTIDE SEQUENCE</scope>
    <source>
        <strain evidence="3">C1</strain>
    </source>
</reference>
<accession>A0ABY5ISL6</accession>
<keyword evidence="1" id="KW-0010">Activator</keyword>
<proteinExistence type="predicted"/>
<evidence type="ECO:0000259" key="2">
    <source>
        <dbReference type="Pfam" id="PF02805"/>
    </source>
</evidence>
<dbReference type="RefSeq" id="WP_256550993.1">
    <property type="nucleotide sequence ID" value="NZ_CP101751.1"/>
</dbReference>
<dbReference type="Proteomes" id="UP001059844">
    <property type="component" value="Chromosome"/>
</dbReference>
<keyword evidence="4" id="KW-1185">Reference proteome</keyword>
<dbReference type="Gene3D" id="3.40.10.10">
    <property type="entry name" value="DNA Methylphosphotriester Repair Domain"/>
    <property type="match status" value="1"/>
</dbReference>
<evidence type="ECO:0000313" key="3">
    <source>
        <dbReference type="EMBL" id="UUC45296.1"/>
    </source>
</evidence>
<feature type="domain" description="Ada DNA repair metal-binding" evidence="2">
    <location>
        <begin position="23"/>
        <end position="68"/>
    </location>
</feature>
<dbReference type="InterPro" id="IPR004026">
    <property type="entry name" value="Ada_DNA_repair_Zn-bd"/>
</dbReference>
<evidence type="ECO:0000313" key="4">
    <source>
        <dbReference type="Proteomes" id="UP001059844"/>
    </source>
</evidence>
<name>A0ABY5ISL6_9FLAO</name>
<dbReference type="InterPro" id="IPR035451">
    <property type="entry name" value="Ada-like_dom_sf"/>
</dbReference>
<sequence length="82" mass="9781">MWLHNQLSDSELHQHIRKQSITFGGNKKLKIFGLLHCTSGKRMKKVNRVFFTSRQEAEVMGYRPCGHCMRNEYQDWKSKQQL</sequence>
<dbReference type="Pfam" id="PF02805">
    <property type="entry name" value="Ada_Zn_binding"/>
    <property type="match status" value="1"/>
</dbReference>
<evidence type="ECO:0000256" key="1">
    <source>
        <dbReference type="ARBA" id="ARBA00023159"/>
    </source>
</evidence>
<protein>
    <submittedName>
        <fullName evidence="3">Metal-binding protein</fullName>
    </submittedName>
</protein>